<proteinExistence type="inferred from homology"/>
<comment type="similarity">
    <text evidence="2">Belongs to the multi antimicrobial extrusion (MATE) (TC 2.A.66.1) family.</text>
</comment>
<sequence length="263" mass="29233">MERVVSPQNQELDDQRFEQCCCLREDIVKEVKKQLWLAGPLIAVSLLQYSLQMISIMFVGHLGNLPLSGASLATSFASVTGYSVLLGMGSALETLCGQAYGARQYHMLGIHTQRAMVVLLALSIPLSLIWFYTSNLLTVMRQDHEISAEAGTYNRWMIPGLFAYAILQCLTRFLQTQNNVFPMLITSGITTLVHTAFCWLFVYEFDLGSKGAALAIGVSYWVNVFLLVIYIYYARACSSTWNGVSKEALNDILSFIKLGVPSA</sequence>
<gene>
    <name evidence="7" type="primary">DTX17_1</name>
    <name evidence="7" type="ORF">PIB30_042071</name>
</gene>
<accession>A0ABU6ZDX9</accession>
<evidence type="ECO:0000313" key="7">
    <source>
        <dbReference type="EMBL" id="MED6220158.1"/>
    </source>
</evidence>
<evidence type="ECO:0000256" key="5">
    <source>
        <dbReference type="ARBA" id="ARBA00023136"/>
    </source>
</evidence>
<dbReference type="Proteomes" id="UP001341840">
    <property type="component" value="Unassembled WGS sequence"/>
</dbReference>
<evidence type="ECO:0000256" key="4">
    <source>
        <dbReference type="ARBA" id="ARBA00022989"/>
    </source>
</evidence>
<dbReference type="InterPro" id="IPR045069">
    <property type="entry name" value="MATE_euk"/>
</dbReference>
<dbReference type="Pfam" id="PF01554">
    <property type="entry name" value="MatE"/>
    <property type="match status" value="1"/>
</dbReference>
<feature type="transmembrane region" description="Helical" evidence="6">
    <location>
        <begin position="79"/>
        <end position="102"/>
    </location>
</feature>
<feature type="transmembrane region" description="Helical" evidence="6">
    <location>
        <begin position="35"/>
        <end position="59"/>
    </location>
</feature>
<feature type="transmembrane region" description="Helical" evidence="6">
    <location>
        <begin position="181"/>
        <end position="202"/>
    </location>
</feature>
<keyword evidence="5 6" id="KW-0472">Membrane</keyword>
<name>A0ABU6ZDX9_9FABA</name>
<dbReference type="InterPro" id="IPR002528">
    <property type="entry name" value="MATE_fam"/>
</dbReference>
<comment type="caution">
    <text evidence="7">The sequence shown here is derived from an EMBL/GenBank/DDBJ whole genome shotgun (WGS) entry which is preliminary data.</text>
</comment>
<feature type="non-terminal residue" evidence="7">
    <location>
        <position position="263"/>
    </location>
</feature>
<dbReference type="EMBL" id="JASCZI010272097">
    <property type="protein sequence ID" value="MED6220158.1"/>
    <property type="molecule type" value="Genomic_DNA"/>
</dbReference>
<dbReference type="PANTHER" id="PTHR11206">
    <property type="entry name" value="MULTIDRUG RESISTANCE PROTEIN"/>
    <property type="match status" value="1"/>
</dbReference>
<evidence type="ECO:0000256" key="3">
    <source>
        <dbReference type="ARBA" id="ARBA00022692"/>
    </source>
</evidence>
<keyword evidence="3 6" id="KW-0812">Transmembrane</keyword>
<dbReference type="NCBIfam" id="TIGR00797">
    <property type="entry name" value="matE"/>
    <property type="match status" value="1"/>
</dbReference>
<evidence type="ECO:0000256" key="1">
    <source>
        <dbReference type="ARBA" id="ARBA00004141"/>
    </source>
</evidence>
<feature type="transmembrane region" description="Helical" evidence="6">
    <location>
        <begin position="153"/>
        <end position="174"/>
    </location>
</feature>
<feature type="transmembrane region" description="Helical" evidence="6">
    <location>
        <begin position="214"/>
        <end position="233"/>
    </location>
</feature>
<organism evidence="7 8">
    <name type="scientific">Stylosanthes scabra</name>
    <dbReference type="NCBI Taxonomy" id="79078"/>
    <lineage>
        <taxon>Eukaryota</taxon>
        <taxon>Viridiplantae</taxon>
        <taxon>Streptophyta</taxon>
        <taxon>Embryophyta</taxon>
        <taxon>Tracheophyta</taxon>
        <taxon>Spermatophyta</taxon>
        <taxon>Magnoliopsida</taxon>
        <taxon>eudicotyledons</taxon>
        <taxon>Gunneridae</taxon>
        <taxon>Pentapetalae</taxon>
        <taxon>rosids</taxon>
        <taxon>fabids</taxon>
        <taxon>Fabales</taxon>
        <taxon>Fabaceae</taxon>
        <taxon>Papilionoideae</taxon>
        <taxon>50 kb inversion clade</taxon>
        <taxon>dalbergioids sensu lato</taxon>
        <taxon>Dalbergieae</taxon>
        <taxon>Pterocarpus clade</taxon>
        <taxon>Stylosanthes</taxon>
    </lineage>
</organism>
<keyword evidence="4 6" id="KW-1133">Transmembrane helix</keyword>
<dbReference type="CDD" id="cd13132">
    <property type="entry name" value="MATE_eukaryotic"/>
    <property type="match status" value="1"/>
</dbReference>
<protein>
    <submittedName>
        <fullName evidence="7">Protein DETOXIFICATION 17</fullName>
    </submittedName>
</protein>
<reference evidence="7 8" key="1">
    <citation type="journal article" date="2023" name="Plants (Basel)">
        <title>Bridging the Gap: Combining Genomics and Transcriptomics Approaches to Understand Stylosanthes scabra, an Orphan Legume from the Brazilian Caatinga.</title>
        <authorList>
            <person name="Ferreira-Neto J.R.C."/>
            <person name="da Silva M.D."/>
            <person name="Binneck E."/>
            <person name="de Melo N.F."/>
            <person name="da Silva R.H."/>
            <person name="de Melo A.L.T.M."/>
            <person name="Pandolfi V."/>
            <person name="Bustamante F.O."/>
            <person name="Brasileiro-Vidal A.C."/>
            <person name="Benko-Iseppon A.M."/>
        </authorList>
    </citation>
    <scope>NUCLEOTIDE SEQUENCE [LARGE SCALE GENOMIC DNA]</scope>
    <source>
        <tissue evidence="7">Leaves</tissue>
    </source>
</reference>
<evidence type="ECO:0000256" key="6">
    <source>
        <dbReference type="SAM" id="Phobius"/>
    </source>
</evidence>
<evidence type="ECO:0000256" key="2">
    <source>
        <dbReference type="ARBA" id="ARBA00010199"/>
    </source>
</evidence>
<keyword evidence="8" id="KW-1185">Reference proteome</keyword>
<evidence type="ECO:0000313" key="8">
    <source>
        <dbReference type="Proteomes" id="UP001341840"/>
    </source>
</evidence>
<feature type="transmembrane region" description="Helical" evidence="6">
    <location>
        <begin position="114"/>
        <end position="133"/>
    </location>
</feature>
<comment type="subcellular location">
    <subcellularLocation>
        <location evidence="1">Membrane</location>
        <topology evidence="1">Multi-pass membrane protein</topology>
    </subcellularLocation>
</comment>